<dbReference type="GO" id="GO:0016020">
    <property type="term" value="C:membrane"/>
    <property type="evidence" value="ECO:0007669"/>
    <property type="project" value="GOC"/>
</dbReference>
<dbReference type="PANTHER" id="PTHR14859:SF15">
    <property type="entry name" value="ENDONUCLEASE_EXONUCLEASE_PHOSPHATASE DOMAIN-CONTAINING PROTEIN"/>
    <property type="match status" value="1"/>
</dbReference>
<dbReference type="RefSeq" id="WP_160740220.1">
    <property type="nucleotide sequence ID" value="NZ_WTYQ01000005.1"/>
</dbReference>
<dbReference type="InterPro" id="IPR005135">
    <property type="entry name" value="Endo/exonuclease/phosphatase"/>
</dbReference>
<accession>A0A845ABH5</accession>
<dbReference type="AlphaFoldDB" id="A0A845ABH5"/>
<keyword evidence="2" id="KW-0255">Endonuclease</keyword>
<evidence type="ECO:0000313" key="2">
    <source>
        <dbReference type="EMBL" id="MXP26857.1"/>
    </source>
</evidence>
<dbReference type="Gene3D" id="3.60.10.10">
    <property type="entry name" value="Endonuclease/exonuclease/phosphatase"/>
    <property type="match status" value="1"/>
</dbReference>
<evidence type="ECO:0000259" key="1">
    <source>
        <dbReference type="Pfam" id="PF03372"/>
    </source>
</evidence>
<name>A0A845ABH5_9SPHN</name>
<dbReference type="Proteomes" id="UP000460561">
    <property type="component" value="Unassembled WGS sequence"/>
</dbReference>
<keyword evidence="3" id="KW-1185">Reference proteome</keyword>
<comment type="caution">
    <text evidence="2">The sequence shown here is derived from an EMBL/GenBank/DDBJ whole genome shotgun (WGS) entry which is preliminary data.</text>
</comment>
<evidence type="ECO:0000313" key="3">
    <source>
        <dbReference type="Proteomes" id="UP000460561"/>
    </source>
</evidence>
<dbReference type="PANTHER" id="PTHR14859">
    <property type="entry name" value="CALCOFLUOR WHITE HYPERSENSITIVE PROTEIN PRECURSOR"/>
    <property type="match status" value="1"/>
</dbReference>
<proteinExistence type="predicted"/>
<organism evidence="2 3">
    <name type="scientific">Altericroceibacterium indicum</name>
    <dbReference type="NCBI Taxonomy" id="374177"/>
    <lineage>
        <taxon>Bacteria</taxon>
        <taxon>Pseudomonadati</taxon>
        <taxon>Pseudomonadota</taxon>
        <taxon>Alphaproteobacteria</taxon>
        <taxon>Sphingomonadales</taxon>
        <taxon>Erythrobacteraceae</taxon>
        <taxon>Altericroceibacterium</taxon>
    </lineage>
</organism>
<keyword evidence="2" id="KW-0378">Hydrolase</keyword>
<dbReference type="SUPFAM" id="SSF56219">
    <property type="entry name" value="DNase I-like"/>
    <property type="match status" value="1"/>
</dbReference>
<feature type="domain" description="Endonuclease/exonuclease/phosphatase" evidence="1">
    <location>
        <begin position="6"/>
        <end position="219"/>
    </location>
</feature>
<dbReference type="GO" id="GO:0004519">
    <property type="term" value="F:endonuclease activity"/>
    <property type="evidence" value="ECO:0007669"/>
    <property type="project" value="UniProtKB-KW"/>
</dbReference>
<gene>
    <name evidence="2" type="ORF">GRI39_12525</name>
</gene>
<dbReference type="OrthoDB" id="9813425at2"/>
<dbReference type="GO" id="GO:0006506">
    <property type="term" value="P:GPI anchor biosynthetic process"/>
    <property type="evidence" value="ECO:0007669"/>
    <property type="project" value="TreeGrafter"/>
</dbReference>
<dbReference type="InterPro" id="IPR036691">
    <property type="entry name" value="Endo/exonu/phosph_ase_sf"/>
</dbReference>
<dbReference type="EMBL" id="WTYQ01000005">
    <property type="protein sequence ID" value="MXP26857.1"/>
    <property type="molecule type" value="Genomic_DNA"/>
</dbReference>
<protein>
    <submittedName>
        <fullName evidence="2">Endonuclease</fullName>
    </submittedName>
</protein>
<sequence length="230" mass="25406">MQFTLASYNIHKGVGLDRKRDPERIMTVLREMDADIVVLQEVDRRIGARSAVLSRGLLAENHWQLVPLAMKPASIGWHGNAILVRHGIDIVDAEPIGLPTIEPRGAVCAHLNMAGHDFRVVGMHLDLSGLRRRQQIASVCQHLAERPGPAVLAGDFNEWSGKGGCFREFGEGWEVLRPGKSFHSRRPLAALDRIVISSQWTCRNTAVHQSALAVQASDHLPVKADLELFA</sequence>
<dbReference type="InterPro" id="IPR051916">
    <property type="entry name" value="GPI-anchor_lipid_remodeler"/>
</dbReference>
<dbReference type="Pfam" id="PF03372">
    <property type="entry name" value="Exo_endo_phos"/>
    <property type="match status" value="1"/>
</dbReference>
<keyword evidence="2" id="KW-0540">Nuclease</keyword>
<reference evidence="2 3" key="1">
    <citation type="submission" date="2019-12" db="EMBL/GenBank/DDBJ databases">
        <title>Genomic-based taxomic classification of the family Erythrobacteraceae.</title>
        <authorList>
            <person name="Xu L."/>
        </authorList>
    </citation>
    <scope>NUCLEOTIDE SEQUENCE [LARGE SCALE GENOMIC DNA]</scope>
    <source>
        <strain evidence="2 3">DSM 18604</strain>
    </source>
</reference>